<dbReference type="EMBL" id="CM017612">
    <property type="protein sequence ID" value="TYI36713.1"/>
    <property type="molecule type" value="Genomic_DNA"/>
</dbReference>
<keyword evidence="1" id="KW-0812">Transmembrane</keyword>
<feature type="transmembrane region" description="Helical" evidence="1">
    <location>
        <begin position="30"/>
        <end position="49"/>
    </location>
</feature>
<sequence>MERGLANLTLEDGEEEALSIPDVVEAHNSAYSFCLVGCFLTVSVVHFPAMRNTLANIWNPLEGCRRMRILCLFLWFTQIGGFRFMIFHQAFLGNLLQCNLEIS</sequence>
<proteinExistence type="predicted"/>
<evidence type="ECO:0000313" key="2">
    <source>
        <dbReference type="EMBL" id="TYI36713.1"/>
    </source>
</evidence>
<keyword evidence="3" id="KW-1185">Reference proteome</keyword>
<dbReference type="AlphaFoldDB" id="A0A5D2R8R0"/>
<evidence type="ECO:0000256" key="1">
    <source>
        <dbReference type="SAM" id="Phobius"/>
    </source>
</evidence>
<evidence type="ECO:0000313" key="3">
    <source>
        <dbReference type="Proteomes" id="UP000322667"/>
    </source>
</evidence>
<feature type="transmembrane region" description="Helical" evidence="1">
    <location>
        <begin position="69"/>
        <end position="86"/>
    </location>
</feature>
<accession>A0A5D2R8R0</accession>
<organism evidence="2 3">
    <name type="scientific">Gossypium tomentosum</name>
    <name type="common">Hawaiian cotton</name>
    <name type="synonym">Gossypium sandvicense</name>
    <dbReference type="NCBI Taxonomy" id="34277"/>
    <lineage>
        <taxon>Eukaryota</taxon>
        <taxon>Viridiplantae</taxon>
        <taxon>Streptophyta</taxon>
        <taxon>Embryophyta</taxon>
        <taxon>Tracheophyta</taxon>
        <taxon>Spermatophyta</taxon>
        <taxon>Magnoliopsida</taxon>
        <taxon>eudicotyledons</taxon>
        <taxon>Gunneridae</taxon>
        <taxon>Pentapetalae</taxon>
        <taxon>rosids</taxon>
        <taxon>malvids</taxon>
        <taxon>Malvales</taxon>
        <taxon>Malvaceae</taxon>
        <taxon>Malvoideae</taxon>
        <taxon>Gossypium</taxon>
    </lineage>
</organism>
<dbReference type="Proteomes" id="UP000322667">
    <property type="component" value="Chromosome A03"/>
</dbReference>
<keyword evidence="1" id="KW-1133">Transmembrane helix</keyword>
<gene>
    <name evidence="2" type="ORF">ES332_A03G159900v1</name>
</gene>
<keyword evidence="1" id="KW-0472">Membrane</keyword>
<name>A0A5D2R8R0_GOSTO</name>
<protein>
    <submittedName>
        <fullName evidence="2">Uncharacterized protein</fullName>
    </submittedName>
</protein>
<reference evidence="2 3" key="1">
    <citation type="submission" date="2019-07" db="EMBL/GenBank/DDBJ databases">
        <title>WGS assembly of Gossypium tomentosum.</title>
        <authorList>
            <person name="Chen Z.J."/>
            <person name="Sreedasyam A."/>
            <person name="Ando A."/>
            <person name="Song Q."/>
            <person name="De L."/>
            <person name="Hulse-Kemp A."/>
            <person name="Ding M."/>
            <person name="Ye W."/>
            <person name="Kirkbride R."/>
            <person name="Jenkins J."/>
            <person name="Plott C."/>
            <person name="Lovell J."/>
            <person name="Lin Y.-M."/>
            <person name="Vaughn R."/>
            <person name="Liu B."/>
            <person name="Li W."/>
            <person name="Simpson S."/>
            <person name="Scheffler B."/>
            <person name="Saski C."/>
            <person name="Grover C."/>
            <person name="Hu G."/>
            <person name="Conover J."/>
            <person name="Carlson J."/>
            <person name="Shu S."/>
            <person name="Boston L."/>
            <person name="Williams M."/>
            <person name="Peterson D."/>
            <person name="Mcgee K."/>
            <person name="Jones D."/>
            <person name="Wendel J."/>
            <person name="Stelly D."/>
            <person name="Grimwood J."/>
            <person name="Schmutz J."/>
        </authorList>
    </citation>
    <scope>NUCLEOTIDE SEQUENCE [LARGE SCALE GENOMIC DNA]</scope>
    <source>
        <strain evidence="2">7179.01</strain>
    </source>
</reference>